<dbReference type="Gene3D" id="3.10.100.10">
    <property type="entry name" value="Mannose-Binding Protein A, subunit A"/>
    <property type="match status" value="1"/>
</dbReference>
<evidence type="ECO:0000259" key="2">
    <source>
        <dbReference type="PROSITE" id="PS50041"/>
    </source>
</evidence>
<feature type="region of interest" description="Disordered" evidence="1">
    <location>
        <begin position="715"/>
        <end position="739"/>
    </location>
</feature>
<dbReference type="InterPro" id="IPR016187">
    <property type="entry name" value="CTDL_fold"/>
</dbReference>
<feature type="compositionally biased region" description="Polar residues" evidence="1">
    <location>
        <begin position="622"/>
        <end position="642"/>
    </location>
</feature>
<dbReference type="PANTHER" id="PTHR45784:SF5">
    <property type="entry name" value="C-TYPE LECTIN DOMAIN FAMILY 20 MEMBER A-RELATED"/>
    <property type="match status" value="1"/>
</dbReference>
<dbReference type="PROSITE" id="PS50041">
    <property type="entry name" value="C_TYPE_LECTIN_2"/>
    <property type="match status" value="1"/>
</dbReference>
<dbReference type="SMART" id="SM00034">
    <property type="entry name" value="CLECT"/>
    <property type="match status" value="1"/>
</dbReference>
<protein>
    <recommendedName>
        <fullName evidence="2">C-type lectin domain-containing protein</fullName>
    </recommendedName>
</protein>
<evidence type="ECO:0000313" key="4">
    <source>
        <dbReference type="Proteomes" id="UP000053240"/>
    </source>
</evidence>
<name>A0A194R4V5_PAPMA</name>
<dbReference type="InterPro" id="IPR001304">
    <property type="entry name" value="C-type_lectin-like"/>
</dbReference>
<dbReference type="InterPro" id="IPR016186">
    <property type="entry name" value="C-type_lectin-like/link_sf"/>
</dbReference>
<feature type="domain" description="C-type lectin" evidence="2">
    <location>
        <begin position="60"/>
        <end position="163"/>
    </location>
</feature>
<organism evidence="3 4">
    <name type="scientific">Papilio machaon</name>
    <name type="common">Old World swallowtail butterfly</name>
    <dbReference type="NCBI Taxonomy" id="76193"/>
    <lineage>
        <taxon>Eukaryota</taxon>
        <taxon>Metazoa</taxon>
        <taxon>Ecdysozoa</taxon>
        <taxon>Arthropoda</taxon>
        <taxon>Hexapoda</taxon>
        <taxon>Insecta</taxon>
        <taxon>Pterygota</taxon>
        <taxon>Neoptera</taxon>
        <taxon>Endopterygota</taxon>
        <taxon>Lepidoptera</taxon>
        <taxon>Glossata</taxon>
        <taxon>Ditrysia</taxon>
        <taxon>Papilionoidea</taxon>
        <taxon>Papilionidae</taxon>
        <taxon>Papilioninae</taxon>
        <taxon>Papilio</taxon>
    </lineage>
</organism>
<dbReference type="Pfam" id="PF00059">
    <property type="entry name" value="Lectin_C"/>
    <property type="match status" value="1"/>
</dbReference>
<evidence type="ECO:0000313" key="3">
    <source>
        <dbReference type="EMBL" id="KPJ12275.1"/>
    </source>
</evidence>
<dbReference type="SUPFAM" id="SSF56436">
    <property type="entry name" value="C-type lectin-like"/>
    <property type="match status" value="1"/>
</dbReference>
<proteinExistence type="predicted"/>
<reference evidence="3 4" key="1">
    <citation type="journal article" date="2015" name="Nat. Commun.">
        <title>Outbred genome sequencing and CRISPR/Cas9 gene editing in butterflies.</title>
        <authorList>
            <person name="Li X."/>
            <person name="Fan D."/>
            <person name="Zhang W."/>
            <person name="Liu G."/>
            <person name="Zhang L."/>
            <person name="Zhao L."/>
            <person name="Fang X."/>
            <person name="Chen L."/>
            <person name="Dong Y."/>
            <person name="Chen Y."/>
            <person name="Ding Y."/>
            <person name="Zhao R."/>
            <person name="Feng M."/>
            <person name="Zhu Y."/>
            <person name="Feng Y."/>
            <person name="Jiang X."/>
            <person name="Zhu D."/>
            <person name="Xiang H."/>
            <person name="Feng X."/>
            <person name="Li S."/>
            <person name="Wang J."/>
            <person name="Zhang G."/>
            <person name="Kronforst M.R."/>
            <person name="Wang W."/>
        </authorList>
    </citation>
    <scope>NUCLEOTIDE SEQUENCE [LARGE SCALE GENOMIC DNA]</scope>
    <source>
        <strain evidence="3">Ya'a_city_454_Pm</strain>
        <tissue evidence="3">Whole body</tissue>
    </source>
</reference>
<keyword evidence="4" id="KW-1185">Reference proteome</keyword>
<evidence type="ECO:0000256" key="1">
    <source>
        <dbReference type="SAM" id="MobiDB-lite"/>
    </source>
</evidence>
<accession>A0A194R4V5</accession>
<dbReference type="Proteomes" id="UP000053240">
    <property type="component" value="Unassembled WGS sequence"/>
</dbReference>
<dbReference type="AlphaFoldDB" id="A0A194R4V5"/>
<gene>
    <name evidence="3" type="ORF">RR48_11531</name>
</gene>
<dbReference type="PANTHER" id="PTHR45784">
    <property type="entry name" value="C-TYPE LECTIN DOMAIN FAMILY 20 MEMBER A-RELATED"/>
    <property type="match status" value="1"/>
</dbReference>
<feature type="compositionally biased region" description="Polar residues" evidence="1">
    <location>
        <begin position="715"/>
        <end position="735"/>
    </location>
</feature>
<dbReference type="CDD" id="cd00037">
    <property type="entry name" value="CLECT"/>
    <property type="match status" value="1"/>
</dbReference>
<feature type="region of interest" description="Disordered" evidence="1">
    <location>
        <begin position="775"/>
        <end position="806"/>
    </location>
</feature>
<dbReference type="EMBL" id="KQ460779">
    <property type="protein sequence ID" value="KPJ12275.1"/>
    <property type="molecule type" value="Genomic_DNA"/>
</dbReference>
<dbReference type="InParanoid" id="A0A194R4V5"/>
<feature type="region of interest" description="Disordered" evidence="1">
    <location>
        <begin position="608"/>
        <end position="642"/>
    </location>
</feature>
<sequence length="812" mass="90786">MKEGPSASPRWRRTPPVACGSLATAAVRYGGQCLRRSTSCLPVNISNTWVLPEEGFPVFYRYFRDRISWYEADAVCQFHHANLVTVDTTAQYDAVRAYLKELDISSGVWVGLIRSNPEGDFTWTDYRGLSGDGYWSSAPDPRAAPLCAAADPTADYRWQARACGGPTVASFICELPVPQWALGNEGCMVRALPALTILYLPESAAVQLTADCGLAGVKRVQCTGNVKREDLLRDLSCAEEVESTSLNNLALNSTINESTTSTENQELSSVSVTEENLSIEHGNEHENLPSSVMSTPIPYNENVRQSMISASHSTSQPARYKTNNIILEKNINLNDMQNNNLQSNEIPDLVNNDKFLTNYRIQKMEDEENMQHKKLHDELARLGNFETIFTQPTDHFVPPLVMAKARISDDLNVLSLKEKHAQHFGTQDMIEKMNEEKKIPNMEEKYEISTERPHAIENLVGLTTEGVTKLKDTLKKDIIEISLLKKYKDLNANVTQISKSKTKKVNKETFVEIMNHESKPAFVNIPLKLKETTTLGTTVANEVYEIQNDSNMDLTVVLRETNDERQSQDLTNGTDEGIGKNTTRSIIEFVHPTTEIVDFFNGTHLNLQQTQEKSNKSETISEDISTNSGNGNDSKISDIPQTPDFTTKLPVFKDELINISTTSININIQDGVNKTIFSATEISTIRDDIHIADSKSSLDLPANTVDNANYTEITESSHMSTKPGSSIINSENQTDNLDHETSSTLYPVFSDVFNYTETVEEINDRPGDLETIDDFQSPLLSGANEPLQRPNRSRRPKQPNRINKFNPFRILG</sequence>